<sequence>MRTAALLPALAAALLLTAAAPATAAPHGISRTYQDPAGKAATHTLLCPGREHAHSGGAQVEPHNYVASSAPTADRRGWTITTEPLPGNTRARKVTLYVLCA</sequence>
<dbReference type="AlphaFoldDB" id="A0A5N5WCE2"/>
<comment type="caution">
    <text evidence="2">The sequence shown here is derived from an EMBL/GenBank/DDBJ whole genome shotgun (WGS) entry which is preliminary data.</text>
</comment>
<keyword evidence="1" id="KW-0732">Signal</keyword>
<dbReference type="RefSeq" id="WP_004948944.1">
    <property type="nucleotide sequence ID" value="NZ_JBFADJ010000001.1"/>
</dbReference>
<dbReference type="Proteomes" id="UP000327000">
    <property type="component" value="Unassembled WGS sequence"/>
</dbReference>
<name>A0A5N5WCE2_STRMB</name>
<evidence type="ECO:0008006" key="4">
    <source>
        <dbReference type="Google" id="ProtNLM"/>
    </source>
</evidence>
<gene>
    <name evidence="2" type="ORF">FRZ00_04600</name>
</gene>
<protein>
    <recommendedName>
        <fullName evidence="4">Secreted protein</fullName>
    </recommendedName>
</protein>
<dbReference type="EMBL" id="VOKX01000009">
    <property type="protein sequence ID" value="KAB7849922.1"/>
    <property type="molecule type" value="Genomic_DNA"/>
</dbReference>
<evidence type="ECO:0000256" key="1">
    <source>
        <dbReference type="SAM" id="SignalP"/>
    </source>
</evidence>
<feature type="chain" id="PRO_5024950369" description="Secreted protein" evidence="1">
    <location>
        <begin position="25"/>
        <end position="101"/>
    </location>
</feature>
<organism evidence="2 3">
    <name type="scientific">Streptomyces mobaraensis</name>
    <name type="common">Streptoverticillium mobaraense</name>
    <dbReference type="NCBI Taxonomy" id="35621"/>
    <lineage>
        <taxon>Bacteria</taxon>
        <taxon>Bacillati</taxon>
        <taxon>Actinomycetota</taxon>
        <taxon>Actinomycetes</taxon>
        <taxon>Kitasatosporales</taxon>
        <taxon>Streptomycetaceae</taxon>
        <taxon>Streptomyces</taxon>
    </lineage>
</organism>
<proteinExistence type="predicted"/>
<reference evidence="2 3" key="1">
    <citation type="journal article" date="2019" name="Microb. Cell Fact.">
        <title>Exploring novel herbicidin analogues by transcriptional regulator overexpression and MS/MS molecular networking.</title>
        <authorList>
            <person name="Shi Y."/>
            <person name="Gu R."/>
            <person name="Li Y."/>
            <person name="Wang X."/>
            <person name="Ren W."/>
            <person name="Li X."/>
            <person name="Wang L."/>
            <person name="Xie Y."/>
            <person name="Hong B."/>
        </authorList>
    </citation>
    <scope>NUCLEOTIDE SEQUENCE [LARGE SCALE GENOMIC DNA]</scope>
    <source>
        <strain evidence="2 3">US-43</strain>
    </source>
</reference>
<dbReference type="OrthoDB" id="3538584at2"/>
<feature type="signal peptide" evidence="1">
    <location>
        <begin position="1"/>
        <end position="24"/>
    </location>
</feature>
<keyword evidence="3" id="KW-1185">Reference proteome</keyword>
<evidence type="ECO:0000313" key="3">
    <source>
        <dbReference type="Proteomes" id="UP000327000"/>
    </source>
</evidence>
<evidence type="ECO:0000313" key="2">
    <source>
        <dbReference type="EMBL" id="KAB7849922.1"/>
    </source>
</evidence>
<accession>A0A5N5WCE2</accession>